<organism evidence="2 3">
    <name type="scientific">Silicimonas algicola</name>
    <dbReference type="NCBI Taxonomy" id="1826607"/>
    <lineage>
        <taxon>Bacteria</taxon>
        <taxon>Pseudomonadati</taxon>
        <taxon>Pseudomonadota</taxon>
        <taxon>Alphaproteobacteria</taxon>
        <taxon>Rhodobacterales</taxon>
        <taxon>Paracoccaceae</taxon>
    </lineage>
</organism>
<keyword evidence="3" id="KW-1185">Reference proteome</keyword>
<dbReference type="PANTHER" id="PTHR35519:SF2">
    <property type="entry name" value="PH DOMAIN PROTEIN"/>
    <property type="match status" value="1"/>
</dbReference>
<dbReference type="PANTHER" id="PTHR35519">
    <property type="entry name" value="MEMBRANE PROTEINS"/>
    <property type="match status" value="1"/>
</dbReference>
<reference evidence="2 3" key="1">
    <citation type="submission" date="2018-05" db="EMBL/GenBank/DDBJ databases">
        <title>Genomic Encyclopedia of Type Strains, Phase IV (KMG-IV): sequencing the most valuable type-strain genomes for metagenomic binning, comparative biology and taxonomic classification.</title>
        <authorList>
            <person name="Goeker M."/>
        </authorList>
    </citation>
    <scope>NUCLEOTIDE SEQUENCE [LARGE SCALE GENOMIC DNA]</scope>
    <source>
        <strain evidence="2 3">DSM 103371</strain>
    </source>
</reference>
<sequence length="150" mass="16074">MTDTTYTRRYDGVDDLARLAKLERMASLMDSALRIPGTRIRVGLDSIVGLVPGIGDTLALAPSAWIIGSAWNMGAPNHVLGRMAVNSGIDWVIGTIPLLGDLFDVGFKANLRNVALLREHVEKTKGRPDGRPLTVDASAVQPTSSIPAKK</sequence>
<dbReference type="RefSeq" id="WP_109758617.1">
    <property type="nucleotide sequence ID" value="NZ_CP034588.1"/>
</dbReference>
<gene>
    <name evidence="2" type="ORF">C8D95_10377</name>
</gene>
<dbReference type="AlphaFoldDB" id="A0A316G9E9"/>
<evidence type="ECO:0000256" key="1">
    <source>
        <dbReference type="SAM" id="MobiDB-lite"/>
    </source>
</evidence>
<dbReference type="Pfam" id="PF13430">
    <property type="entry name" value="DUF4112"/>
    <property type="match status" value="1"/>
</dbReference>
<dbReference type="OrthoDB" id="513552at2"/>
<evidence type="ECO:0000313" key="2">
    <source>
        <dbReference type="EMBL" id="PWK56845.1"/>
    </source>
</evidence>
<accession>A0A316G9E9</accession>
<feature type="region of interest" description="Disordered" evidence="1">
    <location>
        <begin position="125"/>
        <end position="150"/>
    </location>
</feature>
<dbReference type="InterPro" id="IPR025187">
    <property type="entry name" value="DUF4112"/>
</dbReference>
<feature type="compositionally biased region" description="Polar residues" evidence="1">
    <location>
        <begin position="140"/>
        <end position="150"/>
    </location>
</feature>
<evidence type="ECO:0000313" key="3">
    <source>
        <dbReference type="Proteomes" id="UP000245390"/>
    </source>
</evidence>
<dbReference type="Proteomes" id="UP000245390">
    <property type="component" value="Unassembled WGS sequence"/>
</dbReference>
<proteinExistence type="predicted"/>
<protein>
    <submittedName>
        <fullName evidence="2">Uncharacterized protein DUF4112</fullName>
    </submittedName>
</protein>
<dbReference type="KEGG" id="salo:EF888_08630"/>
<comment type="caution">
    <text evidence="2">The sequence shown here is derived from an EMBL/GenBank/DDBJ whole genome shotgun (WGS) entry which is preliminary data.</text>
</comment>
<dbReference type="EMBL" id="QGGV01000003">
    <property type="protein sequence ID" value="PWK56845.1"/>
    <property type="molecule type" value="Genomic_DNA"/>
</dbReference>
<name>A0A316G9E9_9RHOB</name>